<protein>
    <submittedName>
        <fullName evidence="3">Oxidoreductase</fullName>
    </submittedName>
</protein>
<reference evidence="3" key="1">
    <citation type="journal article" date="2020" name="Stud. Mycol.">
        <title>101 Dothideomycetes genomes: a test case for predicting lifestyles and emergence of pathogens.</title>
        <authorList>
            <person name="Haridas S."/>
            <person name="Albert R."/>
            <person name="Binder M."/>
            <person name="Bloem J."/>
            <person name="Labutti K."/>
            <person name="Salamov A."/>
            <person name="Andreopoulos B."/>
            <person name="Baker S."/>
            <person name="Barry K."/>
            <person name="Bills G."/>
            <person name="Bluhm B."/>
            <person name="Cannon C."/>
            <person name="Castanera R."/>
            <person name="Culley D."/>
            <person name="Daum C."/>
            <person name="Ezra D."/>
            <person name="Gonzalez J."/>
            <person name="Henrissat B."/>
            <person name="Kuo A."/>
            <person name="Liang C."/>
            <person name="Lipzen A."/>
            <person name="Lutzoni F."/>
            <person name="Magnuson J."/>
            <person name="Mondo S."/>
            <person name="Nolan M."/>
            <person name="Ohm R."/>
            <person name="Pangilinan J."/>
            <person name="Park H.-J."/>
            <person name="Ramirez L."/>
            <person name="Alfaro M."/>
            <person name="Sun H."/>
            <person name="Tritt A."/>
            <person name="Yoshinaga Y."/>
            <person name="Zwiers L.-H."/>
            <person name="Turgeon B."/>
            <person name="Goodwin S."/>
            <person name="Spatafora J."/>
            <person name="Crous P."/>
            <person name="Grigoriev I."/>
        </authorList>
    </citation>
    <scope>NUCLEOTIDE SEQUENCE</scope>
    <source>
        <strain evidence="3">CBS 122681</strain>
    </source>
</reference>
<gene>
    <name evidence="3" type="ORF">K491DRAFT_691347</name>
</gene>
<dbReference type="InterPro" id="IPR002347">
    <property type="entry name" value="SDR_fam"/>
</dbReference>
<evidence type="ECO:0000313" key="4">
    <source>
        <dbReference type="Proteomes" id="UP000799324"/>
    </source>
</evidence>
<organism evidence="3 4">
    <name type="scientific">Lophiostoma macrostomum CBS 122681</name>
    <dbReference type="NCBI Taxonomy" id="1314788"/>
    <lineage>
        <taxon>Eukaryota</taxon>
        <taxon>Fungi</taxon>
        <taxon>Dikarya</taxon>
        <taxon>Ascomycota</taxon>
        <taxon>Pezizomycotina</taxon>
        <taxon>Dothideomycetes</taxon>
        <taxon>Pleosporomycetidae</taxon>
        <taxon>Pleosporales</taxon>
        <taxon>Lophiostomataceae</taxon>
        <taxon>Lophiostoma</taxon>
    </lineage>
</organism>
<evidence type="ECO:0000313" key="3">
    <source>
        <dbReference type="EMBL" id="KAF2657145.1"/>
    </source>
</evidence>
<dbReference type="EMBL" id="MU004328">
    <property type="protein sequence ID" value="KAF2657145.1"/>
    <property type="molecule type" value="Genomic_DNA"/>
</dbReference>
<proteinExistence type="inferred from homology"/>
<dbReference type="Proteomes" id="UP000799324">
    <property type="component" value="Unassembled WGS sequence"/>
</dbReference>
<dbReference type="GO" id="GO:0016491">
    <property type="term" value="F:oxidoreductase activity"/>
    <property type="evidence" value="ECO:0007669"/>
    <property type="project" value="UniProtKB-KW"/>
</dbReference>
<dbReference type="AlphaFoldDB" id="A0A6A6TAZ2"/>
<comment type="similarity">
    <text evidence="1">Belongs to the short-chain dehydrogenases/reductases (SDR) family.</text>
</comment>
<keyword evidence="4" id="KW-1185">Reference proteome</keyword>
<dbReference type="InterPro" id="IPR036291">
    <property type="entry name" value="NAD(P)-bd_dom_sf"/>
</dbReference>
<evidence type="ECO:0000256" key="2">
    <source>
        <dbReference type="ARBA" id="ARBA00023002"/>
    </source>
</evidence>
<dbReference type="SUPFAM" id="SSF51735">
    <property type="entry name" value="NAD(P)-binding Rossmann-fold domains"/>
    <property type="match status" value="1"/>
</dbReference>
<dbReference type="PRINTS" id="PR00081">
    <property type="entry name" value="GDHRDH"/>
</dbReference>
<evidence type="ECO:0000256" key="1">
    <source>
        <dbReference type="ARBA" id="ARBA00006484"/>
    </source>
</evidence>
<keyword evidence="2" id="KW-0560">Oxidoreductase</keyword>
<dbReference type="PANTHER" id="PTHR24320:SF154">
    <property type="entry name" value="OXIDOREDUCTASE, SHORT-CHAIN DEHYDROGENASE_REDUCTASE FAMILY (AFU_ORTHOLOGUE AFUA_2G04560)"/>
    <property type="match status" value="1"/>
</dbReference>
<dbReference type="PANTHER" id="PTHR24320">
    <property type="entry name" value="RETINOL DEHYDROGENASE"/>
    <property type="match status" value="1"/>
</dbReference>
<accession>A0A6A6TAZ2</accession>
<name>A0A6A6TAZ2_9PLEO</name>
<dbReference type="OrthoDB" id="191139at2759"/>
<dbReference type="Gene3D" id="3.40.50.720">
    <property type="entry name" value="NAD(P)-binding Rossmann-like Domain"/>
    <property type="match status" value="1"/>
</dbReference>
<sequence>MNRMDDWRMNSSISSFKTASFIPSLAGKTILVTGGTSGLGTQTLLDLTHHSPSRLIFTGRNSTSADAVIQRIKSINANQDVVFAQCDFTSLGSVSATAKKIRAEDERLDVIFCNAGIMAKPKAVTKDGIEVQFGINHVAHACLIRTLLPLLEATTKLPDTDVRVVSTSSLGFMFANTIPLDQMHDEGGMDMGFMGKWKRYGFSKLANQLYASELARRHPQITSVSVHPGVINTGLIDGIGLWNYIFIQLTTWWKQWSVEDGVKSQIWAAFVEKEKLQNGAFYEPVGIEGRVTEASSNKQLAGSLWEWTEKEIERWL</sequence>
<dbReference type="Pfam" id="PF00106">
    <property type="entry name" value="adh_short"/>
    <property type="match status" value="1"/>
</dbReference>